<name>A0A5B7DM29_PORTR</name>
<sequence>MNYLTHLTVGHELYRTAGASTMVSSKNHQNKPGLYKGRVCGHRQRSDTRTVTTLTHTTLWDCCLTVFAALSAVTYQCSQSTSLPQTVFVPNLPHQSLCSESSSRMYKATPQNTYISDINKERQLPS</sequence>
<gene>
    <name evidence="1" type="ORF">E2C01_015160</name>
</gene>
<proteinExistence type="predicted"/>
<organism evidence="1 2">
    <name type="scientific">Portunus trituberculatus</name>
    <name type="common">Swimming crab</name>
    <name type="synonym">Neptunus trituberculatus</name>
    <dbReference type="NCBI Taxonomy" id="210409"/>
    <lineage>
        <taxon>Eukaryota</taxon>
        <taxon>Metazoa</taxon>
        <taxon>Ecdysozoa</taxon>
        <taxon>Arthropoda</taxon>
        <taxon>Crustacea</taxon>
        <taxon>Multicrustacea</taxon>
        <taxon>Malacostraca</taxon>
        <taxon>Eumalacostraca</taxon>
        <taxon>Eucarida</taxon>
        <taxon>Decapoda</taxon>
        <taxon>Pleocyemata</taxon>
        <taxon>Brachyura</taxon>
        <taxon>Eubrachyura</taxon>
        <taxon>Portunoidea</taxon>
        <taxon>Portunidae</taxon>
        <taxon>Portuninae</taxon>
        <taxon>Portunus</taxon>
    </lineage>
</organism>
<evidence type="ECO:0000313" key="1">
    <source>
        <dbReference type="EMBL" id="MPC22153.1"/>
    </source>
</evidence>
<dbReference type="Proteomes" id="UP000324222">
    <property type="component" value="Unassembled WGS sequence"/>
</dbReference>
<accession>A0A5B7DM29</accession>
<comment type="caution">
    <text evidence="1">The sequence shown here is derived from an EMBL/GenBank/DDBJ whole genome shotgun (WGS) entry which is preliminary data.</text>
</comment>
<keyword evidence="2" id="KW-1185">Reference proteome</keyword>
<reference evidence="1 2" key="1">
    <citation type="submission" date="2019-05" db="EMBL/GenBank/DDBJ databases">
        <title>Another draft genome of Portunus trituberculatus and its Hox gene families provides insights of decapod evolution.</title>
        <authorList>
            <person name="Jeong J.-H."/>
            <person name="Song I."/>
            <person name="Kim S."/>
            <person name="Choi T."/>
            <person name="Kim D."/>
            <person name="Ryu S."/>
            <person name="Kim W."/>
        </authorList>
    </citation>
    <scope>NUCLEOTIDE SEQUENCE [LARGE SCALE GENOMIC DNA]</scope>
    <source>
        <tissue evidence="1">Muscle</tissue>
    </source>
</reference>
<protein>
    <submittedName>
        <fullName evidence="1">Uncharacterized protein</fullName>
    </submittedName>
</protein>
<dbReference type="AlphaFoldDB" id="A0A5B7DM29"/>
<dbReference type="EMBL" id="VSRR010001056">
    <property type="protein sequence ID" value="MPC22153.1"/>
    <property type="molecule type" value="Genomic_DNA"/>
</dbReference>
<evidence type="ECO:0000313" key="2">
    <source>
        <dbReference type="Proteomes" id="UP000324222"/>
    </source>
</evidence>